<dbReference type="SUPFAM" id="SSF101936">
    <property type="entry name" value="DNA-binding pseudobarrel domain"/>
    <property type="match status" value="1"/>
</dbReference>
<evidence type="ECO:0000256" key="4">
    <source>
        <dbReference type="ARBA" id="ARBA00023163"/>
    </source>
</evidence>
<evidence type="ECO:0000256" key="2">
    <source>
        <dbReference type="ARBA" id="ARBA00023015"/>
    </source>
</evidence>
<dbReference type="Proteomes" id="UP000652761">
    <property type="component" value="Unassembled WGS sequence"/>
</dbReference>
<dbReference type="PANTHER" id="PTHR31391:SF99">
    <property type="entry name" value="B3 DOMAIN-CONTAINING PROTEIN OS06G0194400"/>
    <property type="match status" value="1"/>
</dbReference>
<name>A0A843VZK4_COLES</name>
<feature type="domain" description="TF-B3" evidence="6">
    <location>
        <begin position="53"/>
        <end position="144"/>
    </location>
</feature>
<dbReference type="AlphaFoldDB" id="A0A843VZK4"/>
<dbReference type="SMART" id="SM01019">
    <property type="entry name" value="B3"/>
    <property type="match status" value="1"/>
</dbReference>
<evidence type="ECO:0000256" key="1">
    <source>
        <dbReference type="ARBA" id="ARBA00004123"/>
    </source>
</evidence>
<evidence type="ECO:0000256" key="5">
    <source>
        <dbReference type="ARBA" id="ARBA00023242"/>
    </source>
</evidence>
<dbReference type="PROSITE" id="PS50863">
    <property type="entry name" value="B3"/>
    <property type="match status" value="1"/>
</dbReference>
<evidence type="ECO:0000256" key="3">
    <source>
        <dbReference type="ARBA" id="ARBA00023125"/>
    </source>
</evidence>
<protein>
    <recommendedName>
        <fullName evidence="6">TF-B3 domain-containing protein</fullName>
    </recommendedName>
</protein>
<accession>A0A843VZK4</accession>
<dbReference type="InterPro" id="IPR015300">
    <property type="entry name" value="DNA-bd_pseudobarrel_sf"/>
</dbReference>
<dbReference type="InterPro" id="IPR044837">
    <property type="entry name" value="REM16-like"/>
</dbReference>
<keyword evidence="5" id="KW-0539">Nucleus</keyword>
<dbReference type="OrthoDB" id="1909330at2759"/>
<keyword evidence="4" id="KW-0804">Transcription</keyword>
<gene>
    <name evidence="7" type="ORF">Taro_033230</name>
</gene>
<sequence length="161" mass="18434">MIGKSRSILGEGKKVWEKYPTDYRIYASDEAREYAEEKATDLQSQLASQFPNFVKPMLQSHVTGGFWLGLPRSFCMKYLPKKNTHMTLLDEDGNESPTLYLAEKNGLSAGWRGFAIEHGLVDGDALVFELVTPTKFMVYIIRQNGYYEADEDEGLDKRHKR</sequence>
<proteinExistence type="predicted"/>
<dbReference type="GO" id="GO:0003677">
    <property type="term" value="F:DNA binding"/>
    <property type="evidence" value="ECO:0007669"/>
    <property type="project" value="UniProtKB-KW"/>
</dbReference>
<dbReference type="Gene3D" id="2.40.330.10">
    <property type="entry name" value="DNA-binding pseudobarrel domain"/>
    <property type="match status" value="1"/>
</dbReference>
<evidence type="ECO:0000313" key="8">
    <source>
        <dbReference type="Proteomes" id="UP000652761"/>
    </source>
</evidence>
<keyword evidence="3" id="KW-0238">DNA-binding</keyword>
<dbReference type="InterPro" id="IPR003340">
    <property type="entry name" value="B3_DNA-bd"/>
</dbReference>
<dbReference type="Pfam" id="PF02362">
    <property type="entry name" value="B3"/>
    <property type="match status" value="1"/>
</dbReference>
<reference evidence="7" key="1">
    <citation type="submission" date="2017-07" db="EMBL/GenBank/DDBJ databases">
        <title>Taro Niue Genome Assembly and Annotation.</title>
        <authorList>
            <person name="Atibalentja N."/>
            <person name="Keating K."/>
            <person name="Fields C.J."/>
        </authorList>
    </citation>
    <scope>NUCLEOTIDE SEQUENCE</scope>
    <source>
        <strain evidence="7">Niue_2</strain>
        <tissue evidence="7">Leaf</tissue>
    </source>
</reference>
<evidence type="ECO:0000259" key="6">
    <source>
        <dbReference type="PROSITE" id="PS50863"/>
    </source>
</evidence>
<dbReference type="PANTHER" id="PTHR31391">
    <property type="entry name" value="B3 DOMAIN-CONTAINING PROTEIN OS11G0197600-RELATED"/>
    <property type="match status" value="1"/>
</dbReference>
<comment type="caution">
    <text evidence="7">The sequence shown here is derived from an EMBL/GenBank/DDBJ whole genome shotgun (WGS) entry which is preliminary data.</text>
</comment>
<comment type="subcellular location">
    <subcellularLocation>
        <location evidence="1">Nucleus</location>
    </subcellularLocation>
</comment>
<dbReference type="EMBL" id="NMUH01002522">
    <property type="protein sequence ID" value="MQM00497.1"/>
    <property type="molecule type" value="Genomic_DNA"/>
</dbReference>
<keyword evidence="8" id="KW-1185">Reference proteome</keyword>
<dbReference type="GO" id="GO:0005634">
    <property type="term" value="C:nucleus"/>
    <property type="evidence" value="ECO:0007669"/>
    <property type="project" value="UniProtKB-SubCell"/>
</dbReference>
<evidence type="ECO:0000313" key="7">
    <source>
        <dbReference type="EMBL" id="MQM00497.1"/>
    </source>
</evidence>
<keyword evidence="2" id="KW-0805">Transcription regulation</keyword>
<dbReference type="CDD" id="cd10017">
    <property type="entry name" value="B3_DNA"/>
    <property type="match status" value="1"/>
</dbReference>
<organism evidence="7 8">
    <name type="scientific">Colocasia esculenta</name>
    <name type="common">Wild taro</name>
    <name type="synonym">Arum esculentum</name>
    <dbReference type="NCBI Taxonomy" id="4460"/>
    <lineage>
        <taxon>Eukaryota</taxon>
        <taxon>Viridiplantae</taxon>
        <taxon>Streptophyta</taxon>
        <taxon>Embryophyta</taxon>
        <taxon>Tracheophyta</taxon>
        <taxon>Spermatophyta</taxon>
        <taxon>Magnoliopsida</taxon>
        <taxon>Liliopsida</taxon>
        <taxon>Araceae</taxon>
        <taxon>Aroideae</taxon>
        <taxon>Colocasieae</taxon>
        <taxon>Colocasia</taxon>
    </lineage>
</organism>